<evidence type="ECO:0000256" key="3">
    <source>
        <dbReference type="ARBA" id="ARBA00022840"/>
    </source>
</evidence>
<evidence type="ECO:0000256" key="2">
    <source>
        <dbReference type="ARBA" id="ARBA00022806"/>
    </source>
</evidence>
<dbReference type="RefSeq" id="WP_252773811.1">
    <property type="nucleotide sequence ID" value="NZ_CP097122.1"/>
</dbReference>
<sequence length="245" mass="28241">MSPTRAFKFSKNPLRAYHDYTGEHPWWEGSKDALLFGTIVHNVAEGRDKTQDISEEDKDLLISKAGKTKGQLKKAYVDAEVIGNHLRDYVLTFSALPFGQAEYEVEINEETETGQGVQFTATGRADMLTKKAVFDFKTVAPMDFDGFIEYGSFRDNRQEEYKKQIAYYAFMFDKKEAHLIYIKKDPDKPFIYDFKMDHDEILRYANEMADEIEQAVHYVDCPDNLEAINDGSQWAYEQFGGVIDV</sequence>
<evidence type="ECO:0000259" key="4">
    <source>
        <dbReference type="Pfam" id="PF12684"/>
    </source>
</evidence>
<name>A0ABY5C0J7_9LACO</name>
<keyword evidence="3" id="KW-0067">ATP-binding</keyword>
<keyword evidence="1" id="KW-0547">Nucleotide-binding</keyword>
<dbReference type="EMBL" id="CP097122">
    <property type="protein sequence ID" value="USS92006.1"/>
    <property type="molecule type" value="Genomic_DNA"/>
</dbReference>
<feature type="domain" description="Putative exodeoxyribonuclease 8 PDDEXK-like" evidence="4">
    <location>
        <begin position="24"/>
        <end position="174"/>
    </location>
</feature>
<dbReference type="Pfam" id="PF12684">
    <property type="entry name" value="DUF3799"/>
    <property type="match status" value="1"/>
</dbReference>
<dbReference type="InterPro" id="IPR011604">
    <property type="entry name" value="PDDEXK-like_dom_sf"/>
</dbReference>
<keyword evidence="6" id="KW-1185">Reference proteome</keyword>
<evidence type="ECO:0000256" key="1">
    <source>
        <dbReference type="ARBA" id="ARBA00022741"/>
    </source>
</evidence>
<keyword evidence="2" id="KW-0347">Helicase</keyword>
<organism evidence="5 6">
    <name type="scientific">Fructobacillus americanaquae</name>
    <dbReference type="NCBI Taxonomy" id="2940302"/>
    <lineage>
        <taxon>Bacteria</taxon>
        <taxon>Bacillati</taxon>
        <taxon>Bacillota</taxon>
        <taxon>Bacilli</taxon>
        <taxon>Lactobacillales</taxon>
        <taxon>Lactobacillaceae</taxon>
        <taxon>Fructobacillus</taxon>
    </lineage>
</organism>
<accession>A0ABY5C0J7</accession>
<proteinExistence type="predicted"/>
<protein>
    <submittedName>
        <fullName evidence="5">PD-(D/E)XK nuclease-like domain-containing protein</fullName>
    </submittedName>
</protein>
<dbReference type="InterPro" id="IPR024432">
    <property type="entry name" value="Put_RecE_PDDEXK-like_dom"/>
</dbReference>
<keyword evidence="2" id="KW-0378">Hydrolase</keyword>
<reference evidence="5" key="1">
    <citation type="submission" date="2022-05" db="EMBL/GenBank/DDBJ databases">
        <authorList>
            <person name="Oliphant S.A."/>
            <person name="Watson-Haigh N.S."/>
            <person name="Sumby K.M."/>
            <person name="Gardner J.M."/>
            <person name="Jiranek V."/>
        </authorList>
    </citation>
    <scope>NUCLEOTIDE SEQUENCE</scope>
    <source>
        <strain evidence="5">KI3_B9</strain>
    </source>
</reference>
<dbReference type="Proteomes" id="UP001056093">
    <property type="component" value="Chromosome"/>
</dbReference>
<evidence type="ECO:0000313" key="5">
    <source>
        <dbReference type="EMBL" id="USS92006.1"/>
    </source>
</evidence>
<gene>
    <name evidence="5" type="ORF">M3M36_06760</name>
</gene>
<dbReference type="Gene3D" id="3.90.320.10">
    <property type="match status" value="1"/>
</dbReference>
<evidence type="ECO:0000313" key="6">
    <source>
        <dbReference type="Proteomes" id="UP001056093"/>
    </source>
</evidence>